<proteinExistence type="predicted"/>
<comment type="caution">
    <text evidence="4">The sequence shown here is derived from an EMBL/GenBank/DDBJ whole genome shotgun (WGS) entry which is preliminary data.</text>
</comment>
<evidence type="ECO:0000256" key="2">
    <source>
        <dbReference type="PROSITE-ProRule" id="PRU00335"/>
    </source>
</evidence>
<dbReference type="SUPFAM" id="SSF48498">
    <property type="entry name" value="Tetracyclin repressor-like, C-terminal domain"/>
    <property type="match status" value="1"/>
</dbReference>
<feature type="domain" description="HTH tetR-type" evidence="3">
    <location>
        <begin position="8"/>
        <end position="68"/>
    </location>
</feature>
<sequence>MTQQERQARSRAKIFEAAMDEFGTQPFEDVTMDAICSRHAISKGMMYHYYTSKEALFLLCVEHTFRALAQYLESRRAALEQQDAEQAIQLYFSARELFFREHERERTVFESAMLRTPVPLREDIARLRAPVAAQNRAFLAAVAARLPLRPGLSREDAARYLESLEAVFPSLLQNYETTDVHSMMDVSQKVLNLALFGLARE</sequence>
<dbReference type="InterPro" id="IPR050109">
    <property type="entry name" value="HTH-type_TetR-like_transc_reg"/>
</dbReference>
<evidence type="ECO:0000313" key="4">
    <source>
        <dbReference type="EMBL" id="MEQ2519887.1"/>
    </source>
</evidence>
<dbReference type="InterPro" id="IPR009057">
    <property type="entry name" value="Homeodomain-like_sf"/>
</dbReference>
<dbReference type="PROSITE" id="PS50977">
    <property type="entry name" value="HTH_TETR_2"/>
    <property type="match status" value="1"/>
</dbReference>
<name>A0ABV1GE08_9FIRM</name>
<dbReference type="InterPro" id="IPR001647">
    <property type="entry name" value="HTH_TetR"/>
</dbReference>
<evidence type="ECO:0000256" key="1">
    <source>
        <dbReference type="ARBA" id="ARBA00023125"/>
    </source>
</evidence>
<reference evidence="4 5" key="1">
    <citation type="submission" date="2024-03" db="EMBL/GenBank/DDBJ databases">
        <title>Human intestinal bacterial collection.</title>
        <authorList>
            <person name="Pauvert C."/>
            <person name="Hitch T.C.A."/>
            <person name="Clavel T."/>
        </authorList>
    </citation>
    <scope>NUCLEOTIDE SEQUENCE [LARGE SCALE GENOMIC DNA]</scope>
    <source>
        <strain evidence="4 5">CLA-JM-H11</strain>
    </source>
</reference>
<dbReference type="RefSeq" id="WP_349215318.1">
    <property type="nucleotide sequence ID" value="NZ_JBBMFA010000073.1"/>
</dbReference>
<dbReference type="PANTHER" id="PTHR30328:SF54">
    <property type="entry name" value="HTH-TYPE TRANSCRIPTIONAL REPRESSOR SCO4008"/>
    <property type="match status" value="1"/>
</dbReference>
<organism evidence="4 5">
    <name type="scientific">Ruthenibacterium intestinale</name>
    <dbReference type="NCBI Taxonomy" id="3133163"/>
    <lineage>
        <taxon>Bacteria</taxon>
        <taxon>Bacillati</taxon>
        <taxon>Bacillota</taxon>
        <taxon>Clostridia</taxon>
        <taxon>Eubacteriales</taxon>
        <taxon>Oscillospiraceae</taxon>
        <taxon>Ruthenibacterium</taxon>
    </lineage>
</organism>
<dbReference type="PANTHER" id="PTHR30328">
    <property type="entry name" value="TRANSCRIPTIONAL REPRESSOR"/>
    <property type="match status" value="1"/>
</dbReference>
<dbReference type="Proteomes" id="UP001477672">
    <property type="component" value="Unassembled WGS sequence"/>
</dbReference>
<feature type="DNA-binding region" description="H-T-H motif" evidence="2">
    <location>
        <begin position="31"/>
        <end position="50"/>
    </location>
</feature>
<evidence type="ECO:0000259" key="3">
    <source>
        <dbReference type="PROSITE" id="PS50977"/>
    </source>
</evidence>
<dbReference type="InterPro" id="IPR036271">
    <property type="entry name" value="Tet_transcr_reg_TetR-rel_C_sf"/>
</dbReference>
<keyword evidence="1 2" id="KW-0238">DNA-binding</keyword>
<evidence type="ECO:0000313" key="5">
    <source>
        <dbReference type="Proteomes" id="UP001477672"/>
    </source>
</evidence>
<dbReference type="EMBL" id="JBBMFA010000073">
    <property type="protein sequence ID" value="MEQ2519887.1"/>
    <property type="molecule type" value="Genomic_DNA"/>
</dbReference>
<keyword evidence="5" id="KW-1185">Reference proteome</keyword>
<protein>
    <submittedName>
        <fullName evidence="4">TetR/AcrR family transcriptional regulator</fullName>
    </submittedName>
</protein>
<dbReference type="Gene3D" id="1.10.10.60">
    <property type="entry name" value="Homeodomain-like"/>
    <property type="match status" value="1"/>
</dbReference>
<accession>A0ABV1GE08</accession>
<dbReference type="Pfam" id="PF00440">
    <property type="entry name" value="TetR_N"/>
    <property type="match status" value="1"/>
</dbReference>
<dbReference type="Gene3D" id="1.10.357.10">
    <property type="entry name" value="Tetracycline Repressor, domain 2"/>
    <property type="match status" value="1"/>
</dbReference>
<gene>
    <name evidence="4" type="ORF">WMO24_05495</name>
</gene>
<dbReference type="SUPFAM" id="SSF46689">
    <property type="entry name" value="Homeodomain-like"/>
    <property type="match status" value="1"/>
</dbReference>